<evidence type="ECO:0000256" key="1">
    <source>
        <dbReference type="SAM" id="MobiDB-lite"/>
    </source>
</evidence>
<dbReference type="AlphaFoldDB" id="A0AAV7PWZ7"/>
<reference evidence="2" key="1">
    <citation type="journal article" date="2022" name="bioRxiv">
        <title>Sequencing and chromosome-scale assembly of the giantPleurodeles waltlgenome.</title>
        <authorList>
            <person name="Brown T."/>
            <person name="Elewa A."/>
            <person name="Iarovenko S."/>
            <person name="Subramanian E."/>
            <person name="Araus A.J."/>
            <person name="Petzold A."/>
            <person name="Susuki M."/>
            <person name="Suzuki K.-i.T."/>
            <person name="Hayashi T."/>
            <person name="Toyoda A."/>
            <person name="Oliveira C."/>
            <person name="Osipova E."/>
            <person name="Leigh N.D."/>
            <person name="Simon A."/>
            <person name="Yun M.H."/>
        </authorList>
    </citation>
    <scope>NUCLEOTIDE SEQUENCE</scope>
    <source>
        <strain evidence="2">20211129_DDA</strain>
        <tissue evidence="2">Liver</tissue>
    </source>
</reference>
<keyword evidence="3" id="KW-1185">Reference proteome</keyword>
<name>A0AAV7PWZ7_PLEWA</name>
<accession>A0AAV7PWZ7</accession>
<evidence type="ECO:0000313" key="3">
    <source>
        <dbReference type="Proteomes" id="UP001066276"/>
    </source>
</evidence>
<gene>
    <name evidence="2" type="ORF">NDU88_011183</name>
</gene>
<dbReference type="EMBL" id="JANPWB010000011">
    <property type="protein sequence ID" value="KAJ1132882.1"/>
    <property type="molecule type" value="Genomic_DNA"/>
</dbReference>
<dbReference type="Proteomes" id="UP001066276">
    <property type="component" value="Chromosome 7"/>
</dbReference>
<proteinExistence type="predicted"/>
<sequence>MRQAKRNTTRKQEPRPEKHMWTLKTQSQNTVRRPEPLRVFWALAALRSASWGAKFVIIALYPSMNTHCAKRFVEGVVVPRRGRVDGCCAVSYARNAPAGTACHTGAKPALRSSQRPRPHSWNTQLMDTAHRTRIWAPERYTWPWN</sequence>
<organism evidence="2 3">
    <name type="scientific">Pleurodeles waltl</name>
    <name type="common">Iberian ribbed newt</name>
    <dbReference type="NCBI Taxonomy" id="8319"/>
    <lineage>
        <taxon>Eukaryota</taxon>
        <taxon>Metazoa</taxon>
        <taxon>Chordata</taxon>
        <taxon>Craniata</taxon>
        <taxon>Vertebrata</taxon>
        <taxon>Euteleostomi</taxon>
        <taxon>Amphibia</taxon>
        <taxon>Batrachia</taxon>
        <taxon>Caudata</taxon>
        <taxon>Salamandroidea</taxon>
        <taxon>Salamandridae</taxon>
        <taxon>Pleurodelinae</taxon>
        <taxon>Pleurodeles</taxon>
    </lineage>
</organism>
<protein>
    <submittedName>
        <fullName evidence="2">Uncharacterized protein</fullName>
    </submittedName>
</protein>
<feature type="region of interest" description="Disordered" evidence="1">
    <location>
        <begin position="1"/>
        <end position="29"/>
    </location>
</feature>
<feature type="compositionally biased region" description="Basic and acidic residues" evidence="1">
    <location>
        <begin position="10"/>
        <end position="20"/>
    </location>
</feature>
<comment type="caution">
    <text evidence="2">The sequence shown here is derived from an EMBL/GenBank/DDBJ whole genome shotgun (WGS) entry which is preliminary data.</text>
</comment>
<evidence type="ECO:0000313" key="2">
    <source>
        <dbReference type="EMBL" id="KAJ1132882.1"/>
    </source>
</evidence>